<accession>A0AAV4F6X8</accession>
<dbReference type="AlphaFoldDB" id="A0AAV4F6X8"/>
<feature type="region of interest" description="Disordered" evidence="1">
    <location>
        <begin position="1"/>
        <end position="71"/>
    </location>
</feature>
<organism evidence="2 3">
    <name type="scientific">Elysia marginata</name>
    <dbReference type="NCBI Taxonomy" id="1093978"/>
    <lineage>
        <taxon>Eukaryota</taxon>
        <taxon>Metazoa</taxon>
        <taxon>Spiralia</taxon>
        <taxon>Lophotrochozoa</taxon>
        <taxon>Mollusca</taxon>
        <taxon>Gastropoda</taxon>
        <taxon>Heterobranchia</taxon>
        <taxon>Euthyneura</taxon>
        <taxon>Panpulmonata</taxon>
        <taxon>Sacoglossa</taxon>
        <taxon>Placobranchoidea</taxon>
        <taxon>Plakobranchidae</taxon>
        <taxon>Elysia</taxon>
    </lineage>
</organism>
<name>A0AAV4F6X8_9GAST</name>
<proteinExistence type="predicted"/>
<gene>
    <name evidence="2" type="ORF">ElyMa_005616200</name>
</gene>
<dbReference type="EMBL" id="BMAT01011218">
    <property type="protein sequence ID" value="GFR68739.1"/>
    <property type="molecule type" value="Genomic_DNA"/>
</dbReference>
<evidence type="ECO:0000256" key="1">
    <source>
        <dbReference type="SAM" id="MobiDB-lite"/>
    </source>
</evidence>
<protein>
    <submittedName>
        <fullName evidence="2">Uncharacterized protein</fullName>
    </submittedName>
</protein>
<reference evidence="2 3" key="1">
    <citation type="journal article" date="2021" name="Elife">
        <title>Chloroplast acquisition without the gene transfer in kleptoplastic sea slugs, Plakobranchus ocellatus.</title>
        <authorList>
            <person name="Maeda T."/>
            <person name="Takahashi S."/>
            <person name="Yoshida T."/>
            <person name="Shimamura S."/>
            <person name="Takaki Y."/>
            <person name="Nagai Y."/>
            <person name="Toyoda A."/>
            <person name="Suzuki Y."/>
            <person name="Arimoto A."/>
            <person name="Ishii H."/>
            <person name="Satoh N."/>
            <person name="Nishiyama T."/>
            <person name="Hasebe M."/>
            <person name="Maruyama T."/>
            <person name="Minagawa J."/>
            <person name="Obokata J."/>
            <person name="Shigenobu S."/>
        </authorList>
    </citation>
    <scope>NUCLEOTIDE SEQUENCE [LARGE SCALE GENOMIC DNA]</scope>
</reference>
<feature type="compositionally biased region" description="Basic and acidic residues" evidence="1">
    <location>
        <begin position="37"/>
        <end position="52"/>
    </location>
</feature>
<evidence type="ECO:0000313" key="3">
    <source>
        <dbReference type="Proteomes" id="UP000762676"/>
    </source>
</evidence>
<comment type="caution">
    <text evidence="2">The sequence shown here is derived from an EMBL/GenBank/DDBJ whole genome shotgun (WGS) entry which is preliminary data.</text>
</comment>
<sequence length="71" mass="8152">MNTVPHQGADRQRKGNIDTMRSTEETKRRFSTRIVRSSKEKLWKTSEAEAARTKQAVPVKGFQDLSEFEGL</sequence>
<dbReference type="Proteomes" id="UP000762676">
    <property type="component" value="Unassembled WGS sequence"/>
</dbReference>
<evidence type="ECO:0000313" key="2">
    <source>
        <dbReference type="EMBL" id="GFR68739.1"/>
    </source>
</evidence>
<feature type="compositionally biased region" description="Basic and acidic residues" evidence="1">
    <location>
        <begin position="8"/>
        <end position="28"/>
    </location>
</feature>
<keyword evidence="3" id="KW-1185">Reference proteome</keyword>